<gene>
    <name evidence="9" type="primary">LOC106471489</name>
</gene>
<sequence length="1850" mass="215627">MAESQKNGAQKPSGKVLLEEMSHEDLVKQCKKQLILLHKTKNKCDELTKTCKDLEKQRDDMLYKLRGENSESTSYVECRTQLENSDLQCKERNLVVEQEIKNVKEKLVEAVEEKHKLESKLLKLQSENEVAKKFCASSEEQVECLNMKLDTLTATCQCLQNEIVKLQEENRELREQASLLIEARDAAVSSLKTLHCSHSDATTSTPQLNDLEDIKNLHSEKTHLEQKNSELCQRNNNLQRDFDALNCEKENLKAEITAYKQSWEISQIECESLKLKLDEVQNEKEELVMVNNELCSVKELNNNLENRLADLLKEKETMSSELDEKTAKVNELQEQLQNLSSKLRDSTKACEAFEEEAKKQRLENINICTELDSIKKFDNNLNANMMESLMKIKDLESALSAAFQEKHNLVEELTHVKDLQRFVEDEAKEFELECEKLKIEIKSLEANLENDSLHISKLEKEIAAAEKREKESQLSFEKVQKQLEELEKNLVKGQTEYQEYEVRKTLEKELEKSTKLEKEKLELDKEVGMLSLYIDELKGENNELKSKCLHFQTLYNESQQESNHCTQCVAYEKQIEELSPNLSQLQETCNEYEKNKILIKSSLNSFFIDISNYLNYELQGNEQPYESEKDTFKMELSRLDFIKKAIQINYNRAEEFNIEKKEIQNQLIMQKERCDILHEEKNNLIEEKEKLENKYEDLCRICDELKKKLNVMERDSELNVNEIIKESTLLRGDSKVQASEAKQGTLVQLEEYSKMVKDLEIELSESKQKETRVNQLLTEKTDLLHKINKQLEEKDQDLISAVYKLKISEECIKNTDKELKESKEQCSELFNRNQNLTSQLEEHQDCLHFREKINDLTKNLQELENTNQHLQMHISSLNENLENKVKEIECVLHEKEELRQEKLSSLQQIEELKEEIQQLTINLVEVQQSLEKMNVAKSELEAKLNMVKVTTDREVQVEIYLENSEDIYKTNISLEKEIESLKLKFEAQVAKMKSLEEENADLQQHSYKLQDACNQAWEEEKTHLYTQLQQQINISDKYSKEKMDMFQTLEELKVKVIPQLEDEVKNLNSQLEKVKCDLTEVETEKCKLLEELNLLKTAPNSSQKTTGNQSTDTSIELCQRLKETEEKMAKFKAVAMKVKKELEETKKRLTGVTEERDMFQKKVESLTRETQELYENSRQAVLNFQSLQEEYDKLQDEHEVTKKSLKQAEQDVTSSVTELNKVREQVENVRLERDQIQKTADALQAQKKVLEQSKTNLEERIVVLEAEKNLELKKHETTKCDFKKQEEKIASLGKELETQKELCKVKVEKLEEELKEAKKNAHSLLDLEMADYERTISELNQQLKQMSTEKEEINEELVRLKEKISGLQGEIEHLDSQHQLEEARANNLKETLDRTKSELSAARNNETDLLHTEAKLKNHLESALQKSEELKVQLSENMLENQRLSDLLKVSKENHVKVVRSLENKVLLLQKDVKIAQEELETSRKEFESYKVRVHTVLKHQKQQVSPNENAKEQDIKRLEKTANHLGEKVEELSTQLKSVQLEYDALQKEHDRLLQRHGKIVEELRNKSQSWTQRQAKLANERDALQKERDELSFQLRCQNDALASLREQFMLTEKEFKIEIDTLQKQLENADREISRLQRDQQKSSSSMWSSQEESFDISSQERQEGEGSESTETEASGDMKASMKALSLATIPTGGFTPLEQLIYSRDGSETPTGLIFQHDSGAFSSTSNTAQKKLEHVTELLNDSEAHSLRLTEQVRVLKEEIRRLEKNREREEHIANMEYLKNVMIKFISLEMGSEKERLVPVLTTILKLSAEEQQQLYMVATGEAAISNSKKGWGNYLHRWSGML</sequence>
<dbReference type="SMART" id="SM00755">
    <property type="entry name" value="Grip"/>
    <property type="match status" value="1"/>
</dbReference>
<keyword evidence="8" id="KW-1185">Reference proteome</keyword>
<evidence type="ECO:0000256" key="6">
    <source>
        <dbReference type="SAM" id="MobiDB-lite"/>
    </source>
</evidence>
<feature type="coiled-coil region" evidence="5">
    <location>
        <begin position="805"/>
        <end position="943"/>
    </location>
</feature>
<organism evidence="8 9">
    <name type="scientific">Limulus polyphemus</name>
    <name type="common">Atlantic horseshoe crab</name>
    <dbReference type="NCBI Taxonomy" id="6850"/>
    <lineage>
        <taxon>Eukaryota</taxon>
        <taxon>Metazoa</taxon>
        <taxon>Ecdysozoa</taxon>
        <taxon>Arthropoda</taxon>
        <taxon>Chelicerata</taxon>
        <taxon>Merostomata</taxon>
        <taxon>Xiphosura</taxon>
        <taxon>Limulidae</taxon>
        <taxon>Limulus</taxon>
    </lineage>
</organism>
<dbReference type="RefSeq" id="XP_013787555.1">
    <property type="nucleotide sequence ID" value="XM_013932101.2"/>
</dbReference>
<name>A0ABM1BS17_LIMPO</name>
<dbReference type="Pfam" id="PF01465">
    <property type="entry name" value="GRIP"/>
    <property type="match status" value="1"/>
</dbReference>
<comment type="subcellular location">
    <subcellularLocation>
        <location evidence="1">Cytoplasm</location>
    </subcellularLocation>
</comment>
<proteinExistence type="predicted"/>
<keyword evidence="3" id="KW-0597">Phosphoprotein</keyword>
<dbReference type="Pfam" id="PF16704">
    <property type="entry name" value="Rab_bind"/>
    <property type="match status" value="1"/>
</dbReference>
<feature type="coiled-coil region" evidence="5">
    <location>
        <begin position="37"/>
        <end position="64"/>
    </location>
</feature>
<feature type="coiled-coil region" evidence="5">
    <location>
        <begin position="392"/>
        <end position="526"/>
    </location>
</feature>
<feature type="coiled-coil region" evidence="5">
    <location>
        <begin position="214"/>
        <end position="363"/>
    </location>
</feature>
<dbReference type="InterPro" id="IPR032023">
    <property type="entry name" value="GCC2_Rab_bind"/>
</dbReference>
<dbReference type="Gene3D" id="1.10.287.1490">
    <property type="match status" value="1"/>
</dbReference>
<feature type="region of interest" description="Disordered" evidence="6">
    <location>
        <begin position="1636"/>
        <end position="1684"/>
    </location>
</feature>
<evidence type="ECO:0000256" key="3">
    <source>
        <dbReference type="ARBA" id="ARBA00022553"/>
    </source>
</evidence>
<keyword evidence="4 5" id="KW-0175">Coiled coil</keyword>
<dbReference type="GeneID" id="106471489"/>
<evidence type="ECO:0000313" key="8">
    <source>
        <dbReference type="Proteomes" id="UP000694941"/>
    </source>
</evidence>
<dbReference type="Gene3D" id="1.10.220.60">
    <property type="entry name" value="GRIP domain"/>
    <property type="match status" value="1"/>
</dbReference>
<feature type="coiled-coil region" evidence="5">
    <location>
        <begin position="653"/>
        <end position="715"/>
    </location>
</feature>
<feature type="domain" description="GRIP" evidence="7">
    <location>
        <begin position="1775"/>
        <end position="1825"/>
    </location>
</feature>
<dbReference type="PANTHER" id="PTHR18902">
    <property type="entry name" value="NUCLEAR MITOTIC APPARATUS PROTEIN 1-RELATED"/>
    <property type="match status" value="1"/>
</dbReference>
<feature type="coiled-coil region" evidence="5">
    <location>
        <begin position="1057"/>
        <end position="1084"/>
    </location>
</feature>
<dbReference type="InterPro" id="IPR000237">
    <property type="entry name" value="GRIP_dom"/>
</dbReference>
<feature type="coiled-coil region" evidence="5">
    <location>
        <begin position="978"/>
        <end position="1015"/>
    </location>
</feature>
<dbReference type="InterPro" id="IPR051841">
    <property type="entry name" value="MT-Golgi_org_protein"/>
</dbReference>
<dbReference type="Proteomes" id="UP000694941">
    <property type="component" value="Unplaced"/>
</dbReference>
<evidence type="ECO:0000259" key="7">
    <source>
        <dbReference type="PROSITE" id="PS50913"/>
    </source>
</evidence>
<dbReference type="PANTHER" id="PTHR18902:SF25">
    <property type="entry name" value="GRIP AND COILED-COIL DOMAIN-CONTAINING PROTEIN 2"/>
    <property type="match status" value="1"/>
</dbReference>
<protein>
    <submittedName>
        <fullName evidence="9">GRIP and coiled-coil domain-containing protein 2-like</fullName>
    </submittedName>
</protein>
<feature type="coiled-coil region" evidence="5">
    <location>
        <begin position="1752"/>
        <end position="1779"/>
    </location>
</feature>
<dbReference type="PROSITE" id="PS50913">
    <property type="entry name" value="GRIP"/>
    <property type="match status" value="1"/>
</dbReference>
<feature type="coiled-coil region" evidence="5">
    <location>
        <begin position="93"/>
        <end position="186"/>
    </location>
</feature>
<accession>A0ABM1BS17</accession>
<reference evidence="9" key="1">
    <citation type="submission" date="2025-08" db="UniProtKB">
        <authorList>
            <consortium name="RefSeq"/>
        </authorList>
    </citation>
    <scope>IDENTIFICATION</scope>
    <source>
        <tissue evidence="9">Muscle</tissue>
    </source>
</reference>
<feature type="compositionally biased region" description="Low complexity" evidence="6">
    <location>
        <begin position="1645"/>
        <end position="1655"/>
    </location>
</feature>
<evidence type="ECO:0000256" key="2">
    <source>
        <dbReference type="ARBA" id="ARBA00022490"/>
    </source>
</evidence>
<evidence type="ECO:0000256" key="1">
    <source>
        <dbReference type="ARBA" id="ARBA00004496"/>
    </source>
</evidence>
<evidence type="ECO:0000256" key="4">
    <source>
        <dbReference type="ARBA" id="ARBA00023054"/>
    </source>
</evidence>
<keyword evidence="2" id="KW-0963">Cytoplasm</keyword>
<evidence type="ECO:0000256" key="5">
    <source>
        <dbReference type="SAM" id="Coils"/>
    </source>
</evidence>
<evidence type="ECO:0000313" key="9">
    <source>
        <dbReference type="RefSeq" id="XP_013787555.1"/>
    </source>
</evidence>